<dbReference type="EMBL" id="VOBR01000033">
    <property type="protein sequence ID" value="TWP46401.1"/>
    <property type="molecule type" value="Genomic_DNA"/>
</dbReference>
<organism evidence="2 3">
    <name type="scientific">Lentzea tibetensis</name>
    <dbReference type="NCBI Taxonomy" id="2591470"/>
    <lineage>
        <taxon>Bacteria</taxon>
        <taxon>Bacillati</taxon>
        <taxon>Actinomycetota</taxon>
        <taxon>Actinomycetes</taxon>
        <taxon>Pseudonocardiales</taxon>
        <taxon>Pseudonocardiaceae</taxon>
        <taxon>Lentzea</taxon>
    </lineage>
</organism>
<dbReference type="OrthoDB" id="3697875at2"/>
<protein>
    <submittedName>
        <fullName evidence="2">Uncharacterized protein</fullName>
    </submittedName>
</protein>
<dbReference type="Proteomes" id="UP000316639">
    <property type="component" value="Unassembled WGS sequence"/>
</dbReference>
<feature type="compositionally biased region" description="Pro residues" evidence="1">
    <location>
        <begin position="89"/>
        <end position="100"/>
    </location>
</feature>
<dbReference type="RefSeq" id="WP_146358748.1">
    <property type="nucleotide sequence ID" value="NZ_VOBR01000033.1"/>
</dbReference>
<feature type="compositionally biased region" description="Basic and acidic residues" evidence="1">
    <location>
        <begin position="71"/>
        <end position="83"/>
    </location>
</feature>
<keyword evidence="3" id="KW-1185">Reference proteome</keyword>
<comment type="caution">
    <text evidence="2">The sequence shown here is derived from an EMBL/GenBank/DDBJ whole genome shotgun (WGS) entry which is preliminary data.</text>
</comment>
<accession>A0A563EIL9</accession>
<sequence>MSAAESIAQFRSEVGAAVTRASRAAAEAGAANGALRKRTKDLADRAKSRQLSVDAHAATSPDLRGSATGFRADRGLPVEHLPEAADLLKPPPVVPEPLPKPTTLGSAAVAGPSGQLPHVSDDDEDFSQSRILY</sequence>
<evidence type="ECO:0000313" key="2">
    <source>
        <dbReference type="EMBL" id="TWP46401.1"/>
    </source>
</evidence>
<evidence type="ECO:0000313" key="3">
    <source>
        <dbReference type="Proteomes" id="UP000316639"/>
    </source>
</evidence>
<dbReference type="AlphaFoldDB" id="A0A563EIL9"/>
<feature type="region of interest" description="Disordered" evidence="1">
    <location>
        <begin position="27"/>
        <end position="133"/>
    </location>
</feature>
<gene>
    <name evidence="2" type="ORF">FKR81_36295</name>
</gene>
<reference evidence="2 3" key="1">
    <citation type="submission" date="2019-07" db="EMBL/GenBank/DDBJ databases">
        <title>Lentzea xizangensis sp. nov., isolated from Qinghai-Tibetan Plateau Soils.</title>
        <authorList>
            <person name="Huang J."/>
        </authorList>
    </citation>
    <scope>NUCLEOTIDE SEQUENCE [LARGE SCALE GENOMIC DNA]</scope>
    <source>
        <strain evidence="2 3">FXJ1.1311</strain>
    </source>
</reference>
<name>A0A563EIL9_9PSEU</name>
<evidence type="ECO:0000256" key="1">
    <source>
        <dbReference type="SAM" id="MobiDB-lite"/>
    </source>
</evidence>
<proteinExistence type="predicted"/>